<dbReference type="Pfam" id="PF07521">
    <property type="entry name" value="RMMBL"/>
    <property type="match status" value="1"/>
</dbReference>
<evidence type="ECO:0008006" key="6">
    <source>
        <dbReference type="Google" id="ProtNLM"/>
    </source>
</evidence>
<proteinExistence type="predicted"/>
<dbReference type="SMART" id="SM00849">
    <property type="entry name" value="Lactamase_B"/>
    <property type="match status" value="1"/>
</dbReference>
<dbReference type="Gene3D" id="3.60.15.10">
    <property type="entry name" value="Ribonuclease Z/Hydroxyacylglutathione hydrolase-like"/>
    <property type="match status" value="1"/>
</dbReference>
<dbReference type="CDD" id="cd16295">
    <property type="entry name" value="TTHA0252-CPSF-like_MBL-fold"/>
    <property type="match status" value="1"/>
</dbReference>
<dbReference type="EMBL" id="MHLI01000004">
    <property type="protein sequence ID" value="OGZ06337.1"/>
    <property type="molecule type" value="Genomic_DNA"/>
</dbReference>
<name>A0A1G2CYJ5_9BACT</name>
<keyword evidence="1" id="KW-0378">Hydrolase</keyword>
<reference evidence="4 5" key="1">
    <citation type="journal article" date="2016" name="Nat. Commun.">
        <title>Thousands of microbial genomes shed light on interconnected biogeochemical processes in an aquifer system.</title>
        <authorList>
            <person name="Anantharaman K."/>
            <person name="Brown C.T."/>
            <person name="Hug L.A."/>
            <person name="Sharon I."/>
            <person name="Castelle C.J."/>
            <person name="Probst A.J."/>
            <person name="Thomas B.C."/>
            <person name="Singh A."/>
            <person name="Wilkins M.J."/>
            <person name="Karaoz U."/>
            <person name="Brodie E.L."/>
            <person name="Williams K.H."/>
            <person name="Hubbard S.S."/>
            <person name="Banfield J.F."/>
        </authorList>
    </citation>
    <scope>NUCLEOTIDE SEQUENCE [LARGE SCALE GENOMIC DNA]</scope>
</reference>
<dbReference type="InterPro" id="IPR050698">
    <property type="entry name" value="MBL"/>
</dbReference>
<dbReference type="InterPro" id="IPR022712">
    <property type="entry name" value="Beta_Casp"/>
</dbReference>
<gene>
    <name evidence="4" type="ORF">A2845_00875</name>
</gene>
<dbReference type="InterPro" id="IPR011108">
    <property type="entry name" value="RMMBL"/>
</dbReference>
<dbReference type="GO" id="GO:0016787">
    <property type="term" value="F:hydrolase activity"/>
    <property type="evidence" value="ECO:0007669"/>
    <property type="project" value="UniProtKB-KW"/>
</dbReference>
<dbReference type="Pfam" id="PF10996">
    <property type="entry name" value="Beta-Casp"/>
    <property type="match status" value="1"/>
</dbReference>
<dbReference type="InterPro" id="IPR036866">
    <property type="entry name" value="RibonucZ/Hydroxyglut_hydro"/>
</dbReference>
<dbReference type="PANTHER" id="PTHR11203:SF37">
    <property type="entry name" value="INTEGRATOR COMPLEX SUBUNIT 11"/>
    <property type="match status" value="1"/>
</dbReference>
<accession>A0A1G2CYJ5</accession>
<dbReference type="AlphaFoldDB" id="A0A1G2CYJ5"/>
<dbReference type="Proteomes" id="UP000177122">
    <property type="component" value="Unassembled WGS sequence"/>
</dbReference>
<sequence length="455" mass="51083">MSQQAKVGFFGGVDSVTGSNFLFEADGKRILIDCGLYQGEKYADDRNREEFGFDPKSIDILLVTHAHIDHIGRIPKLVREGFSGKIYSTPPTEELTEIMLLDTTRILAHEAIVDGREPIYTERDVRDTMKLWTSHEYYASFAITPALSCEFKDAGHILGSAMMFLTWNGTTMVFTGDLGNSPTPLLRDTDSIKGATYLLMESVYGDRNHEGREERKELLRGIITDSIAHGGVLMIPAFSIERTQELLFELNDLVEHHNLPDVKIYLDSPLAIKATEVYRKSDKYFNQNAQHIIKTGDDVFKFPRLYFTETKQESMEIWETKGPKVIMAGSGMANGGRIVHHLKHYLHDSKNVVLLVGYQAAGTPGRKLAEGAKVVRLNGDDVAVKAKVLQLHGYSGHKDMDHLMEFVEGGKDTLKKIFVTIGEPKSSMFLAQRIRDYLGLDAIVPSPKDEHTLEF</sequence>
<dbReference type="InterPro" id="IPR001279">
    <property type="entry name" value="Metallo-B-lactamas"/>
</dbReference>
<organism evidence="4 5">
    <name type="scientific">Candidatus Lloydbacteria bacterium RIFCSPHIGHO2_01_FULL_49_22</name>
    <dbReference type="NCBI Taxonomy" id="1798658"/>
    <lineage>
        <taxon>Bacteria</taxon>
        <taxon>Candidatus Lloydiibacteriota</taxon>
    </lineage>
</organism>
<comment type="caution">
    <text evidence="4">The sequence shown here is derived from an EMBL/GenBank/DDBJ whole genome shotgun (WGS) entry which is preliminary data.</text>
</comment>
<dbReference type="SMART" id="SM01027">
    <property type="entry name" value="Beta-Casp"/>
    <property type="match status" value="1"/>
</dbReference>
<evidence type="ECO:0000313" key="4">
    <source>
        <dbReference type="EMBL" id="OGZ06337.1"/>
    </source>
</evidence>
<dbReference type="SUPFAM" id="SSF56281">
    <property type="entry name" value="Metallo-hydrolase/oxidoreductase"/>
    <property type="match status" value="1"/>
</dbReference>
<evidence type="ECO:0000259" key="2">
    <source>
        <dbReference type="SMART" id="SM00849"/>
    </source>
</evidence>
<feature type="domain" description="Beta-Casp" evidence="3">
    <location>
        <begin position="243"/>
        <end position="368"/>
    </location>
</feature>
<protein>
    <recommendedName>
        <fullName evidence="6">MBL fold hydrolase</fullName>
    </recommendedName>
</protein>
<evidence type="ECO:0000259" key="3">
    <source>
        <dbReference type="SMART" id="SM01027"/>
    </source>
</evidence>
<dbReference type="Gene3D" id="3.40.50.10890">
    <property type="match status" value="1"/>
</dbReference>
<evidence type="ECO:0000256" key="1">
    <source>
        <dbReference type="ARBA" id="ARBA00022801"/>
    </source>
</evidence>
<dbReference type="Pfam" id="PF00753">
    <property type="entry name" value="Lactamase_B"/>
    <property type="match status" value="1"/>
</dbReference>
<evidence type="ECO:0000313" key="5">
    <source>
        <dbReference type="Proteomes" id="UP000177122"/>
    </source>
</evidence>
<dbReference type="GO" id="GO:0004521">
    <property type="term" value="F:RNA endonuclease activity"/>
    <property type="evidence" value="ECO:0007669"/>
    <property type="project" value="TreeGrafter"/>
</dbReference>
<feature type="domain" description="Metallo-beta-lactamase" evidence="2">
    <location>
        <begin position="17"/>
        <end position="222"/>
    </location>
</feature>
<dbReference type="PANTHER" id="PTHR11203">
    <property type="entry name" value="CLEAVAGE AND POLYADENYLATION SPECIFICITY FACTOR FAMILY MEMBER"/>
    <property type="match status" value="1"/>
</dbReference>